<dbReference type="GeneID" id="28742251"/>
<dbReference type="PANTHER" id="PTHR43201:SF8">
    <property type="entry name" value="ACYL-COA SYNTHETASE FAMILY MEMBER 3"/>
    <property type="match status" value="1"/>
</dbReference>
<dbReference type="Gene3D" id="3.40.50.12780">
    <property type="entry name" value="N-terminal domain of ligase-like"/>
    <property type="match status" value="1"/>
</dbReference>
<dbReference type="Proteomes" id="UP000038010">
    <property type="component" value="Unassembled WGS sequence"/>
</dbReference>
<name>A0A0N1HX57_9EURO</name>
<dbReference type="Gene3D" id="3.30.300.30">
    <property type="match status" value="1"/>
</dbReference>
<protein>
    <submittedName>
        <fullName evidence="4">Acyl-CoA synthetase family member 3, mitochondrial</fullName>
    </submittedName>
</protein>
<dbReference type="InterPro" id="IPR042099">
    <property type="entry name" value="ANL_N_sf"/>
</dbReference>
<dbReference type="STRING" id="1664694.A0A0N1HX57"/>
<evidence type="ECO:0000256" key="1">
    <source>
        <dbReference type="ARBA" id="ARBA00006432"/>
    </source>
</evidence>
<proteinExistence type="inferred from homology"/>
<feature type="domain" description="AMP-binding enzyme C-terminal" evidence="3">
    <location>
        <begin position="456"/>
        <end position="534"/>
    </location>
</feature>
<organism evidence="4 5">
    <name type="scientific">Cyphellophora attinorum</name>
    <dbReference type="NCBI Taxonomy" id="1664694"/>
    <lineage>
        <taxon>Eukaryota</taxon>
        <taxon>Fungi</taxon>
        <taxon>Dikarya</taxon>
        <taxon>Ascomycota</taxon>
        <taxon>Pezizomycotina</taxon>
        <taxon>Eurotiomycetes</taxon>
        <taxon>Chaetothyriomycetidae</taxon>
        <taxon>Chaetothyriales</taxon>
        <taxon>Cyphellophoraceae</taxon>
        <taxon>Cyphellophora</taxon>
    </lineage>
</organism>
<evidence type="ECO:0000259" key="3">
    <source>
        <dbReference type="Pfam" id="PF13193"/>
    </source>
</evidence>
<reference evidence="4 5" key="1">
    <citation type="submission" date="2015-06" db="EMBL/GenBank/DDBJ databases">
        <title>Draft genome of the ant-associated black yeast Phialophora attae CBS 131958.</title>
        <authorList>
            <person name="Moreno L.F."/>
            <person name="Stielow B.J."/>
            <person name="de Hoog S."/>
            <person name="Vicente V.A."/>
            <person name="Weiss V.A."/>
            <person name="de Vries M."/>
            <person name="Cruz L.M."/>
            <person name="Souza E.M."/>
        </authorList>
    </citation>
    <scope>NUCLEOTIDE SEQUENCE [LARGE SCALE GENOMIC DNA]</scope>
    <source>
        <strain evidence="4 5">CBS 131958</strain>
    </source>
</reference>
<comment type="caution">
    <text evidence="4">The sequence shown here is derived from an EMBL/GenBank/DDBJ whole genome shotgun (WGS) entry which is preliminary data.</text>
</comment>
<dbReference type="InterPro" id="IPR025110">
    <property type="entry name" value="AMP-bd_C"/>
</dbReference>
<dbReference type="GO" id="GO:0031956">
    <property type="term" value="F:medium-chain fatty acid-CoA ligase activity"/>
    <property type="evidence" value="ECO:0007669"/>
    <property type="project" value="TreeGrafter"/>
</dbReference>
<comment type="similarity">
    <text evidence="1">Belongs to the ATP-dependent AMP-binding enzyme family.</text>
</comment>
<dbReference type="PANTHER" id="PTHR43201">
    <property type="entry name" value="ACYL-COA SYNTHETASE"/>
    <property type="match status" value="1"/>
</dbReference>
<evidence type="ECO:0000313" key="5">
    <source>
        <dbReference type="Proteomes" id="UP000038010"/>
    </source>
</evidence>
<gene>
    <name evidence="4" type="ORF">AB675_9804</name>
</gene>
<accession>A0A0N1HX57</accession>
<dbReference type="SUPFAM" id="SSF56801">
    <property type="entry name" value="Acetyl-CoA synthetase-like"/>
    <property type="match status" value="1"/>
</dbReference>
<dbReference type="InterPro" id="IPR020845">
    <property type="entry name" value="AMP-binding_CS"/>
</dbReference>
<dbReference type="GO" id="GO:0006631">
    <property type="term" value="P:fatty acid metabolic process"/>
    <property type="evidence" value="ECO:0007669"/>
    <property type="project" value="TreeGrafter"/>
</dbReference>
<dbReference type="EMBL" id="LFJN01000007">
    <property type="protein sequence ID" value="KPI42445.1"/>
    <property type="molecule type" value="Genomic_DNA"/>
</dbReference>
<feature type="domain" description="AMP-dependent synthetase/ligase" evidence="2">
    <location>
        <begin position="40"/>
        <end position="404"/>
    </location>
</feature>
<dbReference type="AlphaFoldDB" id="A0A0N1HX57"/>
<keyword evidence="5" id="KW-1185">Reference proteome</keyword>
<dbReference type="PROSITE" id="PS00455">
    <property type="entry name" value="AMP_BINDING"/>
    <property type="match status" value="1"/>
</dbReference>
<sequence>MDPADRDTFAPRHIGRNVFPNFLYWGRLVRLAHKQHLLAVRDLTFGYTATYQQLLTDVLHYRNTIHLQLDHETQDRLARDEEVFVNVLGPGGYEFTVAFLALMALGAVIVPISPDLPVKEAEYFATKCTSVAVLTAQKCMKLGGELENVMRRKGDSRFQRIEIAPHIMQTPLPLDRILVSSDKYFDMNKSGQIIFTSGTTGPPKGAVKRRGFFIDVATMFCDQYDMREGDLVLHVLPVHHATGTTLTLLPFLWAGGTIEFRSGGFNTEWTWDRISKGDLDFFSGVPTIYMRLMAHYEQVLRKLPDSHRIKYDQGAQRIRSMLCGTSALPRPLQNKWTSLRNGKPILTRYGLTEAGNAFNVAPWQAMQVPDGSVGTKMAGVDAKLSAYPEGEILIKSPIMFSKYLYDREATANSLDEEGYFKTGDIARKEGDFYFILGRASVDIIKSGGYKISALDIEREILGLDYVAEVMVAGVEDEEFGQRVAAAIVLKPDDKANGLTLDRLRQDLRTSLAGYKMPTLLRMIDGELRKNATGKVIKKALIPEYFPGQDAQGVQKWTGRKSKL</sequence>
<evidence type="ECO:0000313" key="4">
    <source>
        <dbReference type="EMBL" id="KPI42445.1"/>
    </source>
</evidence>
<dbReference type="Pfam" id="PF00501">
    <property type="entry name" value="AMP-binding"/>
    <property type="match status" value="1"/>
</dbReference>
<dbReference type="VEuPathDB" id="FungiDB:AB675_9804"/>
<dbReference type="InterPro" id="IPR045851">
    <property type="entry name" value="AMP-bd_C_sf"/>
</dbReference>
<evidence type="ECO:0000259" key="2">
    <source>
        <dbReference type="Pfam" id="PF00501"/>
    </source>
</evidence>
<dbReference type="InterPro" id="IPR000873">
    <property type="entry name" value="AMP-dep_synth/lig_dom"/>
</dbReference>
<dbReference type="RefSeq" id="XP_018002408.1">
    <property type="nucleotide sequence ID" value="XM_018150371.1"/>
</dbReference>
<dbReference type="Pfam" id="PF13193">
    <property type="entry name" value="AMP-binding_C"/>
    <property type="match status" value="1"/>
</dbReference>
<dbReference type="OrthoDB" id="6614653at2759"/>